<dbReference type="EMBL" id="JABMCI010000048">
    <property type="protein sequence ID" value="NUU16460.1"/>
    <property type="molecule type" value="Genomic_DNA"/>
</dbReference>
<dbReference type="InterPro" id="IPR010992">
    <property type="entry name" value="IHF-like_DNA-bd_dom_sf"/>
</dbReference>
<dbReference type="RefSeq" id="WP_175346349.1">
    <property type="nucleotide sequence ID" value="NZ_JABMCI010000048.1"/>
</dbReference>
<dbReference type="GO" id="GO:0030527">
    <property type="term" value="F:structural constituent of chromatin"/>
    <property type="evidence" value="ECO:0007669"/>
    <property type="project" value="InterPro"/>
</dbReference>
<dbReference type="Gene3D" id="4.10.520.10">
    <property type="entry name" value="IHF-like DNA-binding proteins"/>
    <property type="match status" value="1"/>
</dbReference>
<evidence type="ECO:0000256" key="2">
    <source>
        <dbReference type="ARBA" id="ARBA00023125"/>
    </source>
</evidence>
<dbReference type="InterPro" id="IPR000119">
    <property type="entry name" value="Hist_DNA-bd"/>
</dbReference>
<dbReference type="SMART" id="SM00411">
    <property type="entry name" value="BHL"/>
    <property type="match status" value="1"/>
</dbReference>
<evidence type="ECO:0000313" key="6">
    <source>
        <dbReference type="Proteomes" id="UP000565724"/>
    </source>
</evidence>
<organism evidence="5 6">
    <name type="scientific">Cellulomonas humilata</name>
    <dbReference type="NCBI Taxonomy" id="144055"/>
    <lineage>
        <taxon>Bacteria</taxon>
        <taxon>Bacillati</taxon>
        <taxon>Actinomycetota</taxon>
        <taxon>Actinomycetes</taxon>
        <taxon>Micrococcales</taxon>
        <taxon>Cellulomonadaceae</taxon>
        <taxon>Cellulomonas</taxon>
    </lineage>
</organism>
<feature type="compositionally biased region" description="Basic residues" evidence="4">
    <location>
        <begin position="176"/>
        <end position="192"/>
    </location>
</feature>
<dbReference type="Proteomes" id="UP000565724">
    <property type="component" value="Unassembled WGS sequence"/>
</dbReference>
<accession>A0A7Y5ZYR7</accession>
<evidence type="ECO:0000256" key="4">
    <source>
        <dbReference type="SAM" id="MobiDB-lite"/>
    </source>
</evidence>
<dbReference type="PANTHER" id="PTHR33175">
    <property type="entry name" value="DNA-BINDING PROTEIN HU"/>
    <property type="match status" value="1"/>
</dbReference>
<dbReference type="Pfam" id="PF00216">
    <property type="entry name" value="Bac_DNA_binding"/>
    <property type="match status" value="1"/>
</dbReference>
<protein>
    <submittedName>
        <fullName evidence="5">HU family DNA-binding protein</fullName>
    </submittedName>
</protein>
<reference evidence="5 6" key="1">
    <citation type="submission" date="2020-05" db="EMBL/GenBank/DDBJ databases">
        <title>Genome Sequencing of Type Strains.</title>
        <authorList>
            <person name="Lemaire J.F."/>
            <person name="Inderbitzin P."/>
            <person name="Gregorio O.A."/>
            <person name="Collins S.B."/>
            <person name="Wespe N."/>
            <person name="Knight-Connoni V."/>
        </authorList>
    </citation>
    <scope>NUCLEOTIDE SEQUENCE [LARGE SCALE GENOMIC DNA]</scope>
    <source>
        <strain evidence="5 6">ATCC 25174</strain>
    </source>
</reference>
<keyword evidence="2 5" id="KW-0238">DNA-binding</keyword>
<keyword evidence="6" id="KW-1185">Reference proteome</keyword>
<gene>
    <name evidence="5" type="ORF">HP550_04255</name>
</gene>
<dbReference type="SUPFAM" id="SSF47729">
    <property type="entry name" value="IHF-like DNA-binding proteins"/>
    <property type="match status" value="1"/>
</dbReference>
<dbReference type="GO" id="GO:0003677">
    <property type="term" value="F:DNA binding"/>
    <property type="evidence" value="ECO:0007669"/>
    <property type="project" value="UniProtKB-KW"/>
</dbReference>
<dbReference type="GO" id="GO:0030261">
    <property type="term" value="P:chromosome condensation"/>
    <property type="evidence" value="ECO:0007669"/>
    <property type="project" value="UniProtKB-KW"/>
</dbReference>
<dbReference type="GO" id="GO:0005829">
    <property type="term" value="C:cytosol"/>
    <property type="evidence" value="ECO:0007669"/>
    <property type="project" value="TreeGrafter"/>
</dbReference>
<comment type="similarity">
    <text evidence="3">Belongs to the bacterial histone-like protein family.</text>
</comment>
<dbReference type="AlphaFoldDB" id="A0A7Y5ZYR7"/>
<proteinExistence type="inferred from homology"/>
<dbReference type="PANTHER" id="PTHR33175:SF3">
    <property type="entry name" value="DNA-BINDING PROTEIN HU-BETA"/>
    <property type="match status" value="1"/>
</dbReference>
<name>A0A7Y5ZYR7_9CELL</name>
<evidence type="ECO:0000256" key="3">
    <source>
        <dbReference type="RuleBase" id="RU003939"/>
    </source>
</evidence>
<feature type="compositionally biased region" description="Basic and acidic residues" evidence="4">
    <location>
        <begin position="135"/>
        <end position="175"/>
    </location>
</feature>
<evidence type="ECO:0000313" key="5">
    <source>
        <dbReference type="EMBL" id="NUU16460.1"/>
    </source>
</evidence>
<dbReference type="InterPro" id="IPR020816">
    <property type="entry name" value="Histone-like_DNA-bd_CS"/>
</dbReference>
<comment type="caution">
    <text evidence="5">The sequence shown here is derived from an EMBL/GenBank/DDBJ whole genome shotgun (WGS) entry which is preliminary data.</text>
</comment>
<sequence>MTGKSQIADRIAARGASRPAAAAAVDAVLGEITSALAAGERVTLTGFGTFEAAGRAARTARNPRTGEALEVAATTVARFHPGATLRARVAGEPGAPLEAVVDLDSLRGLAAPEPTHVDAPTPAKSAGVPSVKAAATEKAKAKAKAKKADVKKRADAAKKADAKKRADAKKAEAKKAQAKKKTSSGKGKGKKK</sequence>
<feature type="region of interest" description="Disordered" evidence="4">
    <location>
        <begin position="111"/>
        <end position="192"/>
    </location>
</feature>
<dbReference type="PROSITE" id="PS00045">
    <property type="entry name" value="HISTONE_LIKE"/>
    <property type="match status" value="1"/>
</dbReference>
<evidence type="ECO:0000256" key="1">
    <source>
        <dbReference type="ARBA" id="ARBA00023067"/>
    </source>
</evidence>
<dbReference type="PRINTS" id="PR01727">
    <property type="entry name" value="DNABINDINGHU"/>
</dbReference>
<keyword evidence="1" id="KW-0226">DNA condensation</keyword>